<organism evidence="6 7">
    <name type="scientific">Nitrospirillum amazonense</name>
    <dbReference type="NCBI Taxonomy" id="28077"/>
    <lineage>
        <taxon>Bacteria</taxon>
        <taxon>Pseudomonadati</taxon>
        <taxon>Pseudomonadota</taxon>
        <taxon>Alphaproteobacteria</taxon>
        <taxon>Rhodospirillales</taxon>
        <taxon>Azospirillaceae</taxon>
        <taxon>Nitrospirillum</taxon>
    </lineage>
</organism>
<evidence type="ECO:0000256" key="4">
    <source>
        <dbReference type="RuleBase" id="RU361169"/>
    </source>
</evidence>
<keyword evidence="3 4" id="KW-0326">Glycosidase</keyword>
<dbReference type="RefSeq" id="WP_145728934.1">
    <property type="nucleotide sequence ID" value="NZ_VITR01000001.1"/>
</dbReference>
<comment type="similarity">
    <text evidence="1 4">Belongs to the glycosyl hydrolase 28 family.</text>
</comment>
<comment type="caution">
    <text evidence="6">The sequence shown here is derived from an EMBL/GenBank/DDBJ whole genome shotgun (WGS) entry which is preliminary data.</text>
</comment>
<dbReference type="EMBL" id="VITR01000001">
    <property type="protein sequence ID" value="TWB45751.1"/>
    <property type="molecule type" value="Genomic_DNA"/>
</dbReference>
<dbReference type="PANTHER" id="PTHR31339">
    <property type="entry name" value="PECTIN LYASE-RELATED"/>
    <property type="match status" value="1"/>
</dbReference>
<dbReference type="PROSITE" id="PS00502">
    <property type="entry name" value="POLYGALACTURONASE"/>
    <property type="match status" value="1"/>
</dbReference>
<proteinExistence type="inferred from homology"/>
<keyword evidence="5" id="KW-0732">Signal</keyword>
<dbReference type="GO" id="GO:0005975">
    <property type="term" value="P:carbohydrate metabolic process"/>
    <property type="evidence" value="ECO:0007669"/>
    <property type="project" value="InterPro"/>
</dbReference>
<dbReference type="InterPro" id="IPR011050">
    <property type="entry name" value="Pectin_lyase_fold/virulence"/>
</dbReference>
<dbReference type="InterPro" id="IPR012334">
    <property type="entry name" value="Pectin_lyas_fold"/>
</dbReference>
<dbReference type="InterPro" id="IPR051801">
    <property type="entry name" value="GH28_Enzymes"/>
</dbReference>
<evidence type="ECO:0000313" key="6">
    <source>
        <dbReference type="EMBL" id="TWB45751.1"/>
    </source>
</evidence>
<feature type="signal peptide" evidence="5">
    <location>
        <begin position="1"/>
        <end position="22"/>
    </location>
</feature>
<dbReference type="Gene3D" id="2.160.20.10">
    <property type="entry name" value="Single-stranded right-handed beta-helix, Pectin lyase-like"/>
    <property type="match status" value="1"/>
</dbReference>
<sequence>MLPALISMILLGAVLLAAPAQAQDRRAVSEPSLPVQLCATLSPSPASAEGRWPEETQRLQSAINHCPSGGAVRLVADAQGGRFLSGPLTMKSGVTLWIDRGAILSAVPDPRAYDTGARLCGSVAAKGSGCLPFISFKGTTGGGIVGDGEIDGQGGAVMVGHDETWWQIARRADREGGKQNNPRLIQADHARDLTFYRITLRNAANFHVMLDEVEGATFWGVKIDTPADARNTDGIDPSASQDITIVHSYIRAGDDNIAIKAGKGATRHVSILDDHFYWGHGLSIGSETNAGVSDILVSAVTLDGTASGLRIKSDVSRGGLVTRVRYEDVCLRDNQKPIDFDTRYDASAWGLSIPVYEAISLHDVTGADGTLILRGHDGDHPLTVQFDGVRFGQGATWQVENVELSAGPGGVSPTPPGLTLTPAAGPPPDCGGRWAPFPE</sequence>
<name>A0A560HIC3_9PROT</name>
<dbReference type="GO" id="GO:0004650">
    <property type="term" value="F:polygalacturonase activity"/>
    <property type="evidence" value="ECO:0007669"/>
    <property type="project" value="InterPro"/>
</dbReference>
<dbReference type="AlphaFoldDB" id="A0A560HIC3"/>
<keyword evidence="7" id="KW-1185">Reference proteome</keyword>
<feature type="chain" id="PRO_5022177903" evidence="5">
    <location>
        <begin position="23"/>
        <end position="439"/>
    </location>
</feature>
<dbReference type="Pfam" id="PF00295">
    <property type="entry name" value="Glyco_hydro_28"/>
    <property type="match status" value="1"/>
</dbReference>
<gene>
    <name evidence="6" type="ORF">FBZ90_10184</name>
</gene>
<dbReference type="PANTHER" id="PTHR31339:SF9">
    <property type="entry name" value="PLASMIN AND FIBRONECTIN-BINDING PROTEIN A"/>
    <property type="match status" value="1"/>
</dbReference>
<evidence type="ECO:0000256" key="5">
    <source>
        <dbReference type="SAM" id="SignalP"/>
    </source>
</evidence>
<dbReference type="SUPFAM" id="SSF51126">
    <property type="entry name" value="Pectin lyase-like"/>
    <property type="match status" value="1"/>
</dbReference>
<reference evidence="6 7" key="1">
    <citation type="submission" date="2019-06" db="EMBL/GenBank/DDBJ databases">
        <title>Genomic Encyclopedia of Type Strains, Phase IV (KMG-V): Genome sequencing to study the core and pangenomes of soil and plant-associated prokaryotes.</title>
        <authorList>
            <person name="Whitman W."/>
        </authorList>
    </citation>
    <scope>NUCLEOTIDE SEQUENCE [LARGE SCALE GENOMIC DNA]</scope>
    <source>
        <strain evidence="6 7">BR 11622</strain>
    </source>
</reference>
<dbReference type="InterPro" id="IPR000743">
    <property type="entry name" value="Glyco_hydro_28"/>
</dbReference>
<evidence type="ECO:0000256" key="1">
    <source>
        <dbReference type="ARBA" id="ARBA00008834"/>
    </source>
</evidence>
<dbReference type="OrthoDB" id="5461292at2"/>
<evidence type="ECO:0000256" key="2">
    <source>
        <dbReference type="ARBA" id="ARBA00022801"/>
    </source>
</evidence>
<dbReference type="Proteomes" id="UP000315751">
    <property type="component" value="Unassembled WGS sequence"/>
</dbReference>
<evidence type="ECO:0000313" key="7">
    <source>
        <dbReference type="Proteomes" id="UP000315751"/>
    </source>
</evidence>
<keyword evidence="2 4" id="KW-0378">Hydrolase</keyword>
<protein>
    <submittedName>
        <fullName evidence="6">Polygalacturonase</fullName>
    </submittedName>
</protein>
<accession>A0A560HIC3</accession>
<evidence type="ECO:0000256" key="3">
    <source>
        <dbReference type="ARBA" id="ARBA00023295"/>
    </source>
</evidence>